<dbReference type="GO" id="GO:0000460">
    <property type="term" value="P:maturation of 5.8S rRNA"/>
    <property type="evidence" value="ECO:0007669"/>
    <property type="project" value="TreeGrafter"/>
</dbReference>
<dbReference type="EMBL" id="OX395140">
    <property type="protein sequence ID" value="CAI5793856.1"/>
    <property type="molecule type" value="Genomic_DNA"/>
</dbReference>
<name>A0AA35PLZ2_9SAUR</name>
<dbReference type="GO" id="GO:0000470">
    <property type="term" value="P:maturation of LSU-rRNA"/>
    <property type="evidence" value="ECO:0007669"/>
    <property type="project" value="TreeGrafter"/>
</dbReference>
<dbReference type="Proteomes" id="UP001178461">
    <property type="component" value="Chromosome Z"/>
</dbReference>
<gene>
    <name evidence="1" type="ORF">PODLI_1B009139</name>
</gene>
<keyword evidence="2" id="KW-1185">Reference proteome</keyword>
<dbReference type="GO" id="GO:0030687">
    <property type="term" value="C:preribosome, large subunit precursor"/>
    <property type="evidence" value="ECO:0007669"/>
    <property type="project" value="TreeGrafter"/>
</dbReference>
<dbReference type="PANTHER" id="PTHR15002">
    <property type="entry name" value="RIBOSOMAL BIOGENESIS PROTEIN LAS1L"/>
    <property type="match status" value="1"/>
</dbReference>
<sequence length="607" mass="69887">MSSGPSSTTPGWKQMSWRKRPQSVVAWESKAEWDQVMVGLYCGDREIQQDALDRISAWKSRYGHRMPLAVECTADLIRCKLLDASGVLKSHELVLTYGLALVRFVNLITERKQKTVVIPLRRLAKELNIPVWIVNLRHDLTHGNLPHLDACQKGCDVVLEWLRQTYWSRQLANNLVRGYEEDEVEESPLAGTGFISSITEPEKLESLDCQGNVMFQEKVVELLVSYKNQQFEVLQQQQDINQVCKLWYNSSAEIQWIVAQVKELFLENREAMIEVLLDDGFLIPTTEELNILNIEHLETADWDFRIPQSFGCFWYPLLRGLHSRDFTQTLAEMLFCELKKFFSITELRSDYLIRWLTKILETSAPSKKKSMHSHTNSESTPEPFLQNVSLQWQKLLDCCLEATCWASLHLMHMILEKLDQPLPPDSKELLLYLTSIYTQEDTVPSPGSIPELRKQPIYTVESLQWQVKQSNMARGLAKRTTKHEWPLGDIEEEEEMEEEEGEAQAAHLYPGYLDERKMALLGSVWQVSPDWVKWGNYPLGKLPDQSDDPDNLLVENYSVMLTHDQLMDGGRNSTPNATSSEWGGSAAEGLLWTQSDLHKIKNDLQLF</sequence>
<dbReference type="PANTHER" id="PTHR15002:SF0">
    <property type="entry name" value="RIBOSOMAL BIOGENESIS PROTEIN LAS1L"/>
    <property type="match status" value="1"/>
</dbReference>
<proteinExistence type="predicted"/>
<dbReference type="AlphaFoldDB" id="A0AA35PLZ2"/>
<evidence type="ECO:0000313" key="1">
    <source>
        <dbReference type="EMBL" id="CAI5793856.1"/>
    </source>
</evidence>
<accession>A0AA35PLZ2</accession>
<dbReference type="GO" id="GO:0090730">
    <property type="term" value="C:Las1 complex"/>
    <property type="evidence" value="ECO:0007669"/>
    <property type="project" value="InterPro"/>
</dbReference>
<protein>
    <recommendedName>
        <fullName evidence="3">LAS1 like ribosome biogenesis factor</fullName>
    </recommendedName>
</protein>
<organism evidence="1 2">
    <name type="scientific">Podarcis lilfordi</name>
    <name type="common">Lilford's wall lizard</name>
    <dbReference type="NCBI Taxonomy" id="74358"/>
    <lineage>
        <taxon>Eukaryota</taxon>
        <taxon>Metazoa</taxon>
        <taxon>Chordata</taxon>
        <taxon>Craniata</taxon>
        <taxon>Vertebrata</taxon>
        <taxon>Euteleostomi</taxon>
        <taxon>Lepidosauria</taxon>
        <taxon>Squamata</taxon>
        <taxon>Bifurcata</taxon>
        <taxon>Unidentata</taxon>
        <taxon>Episquamata</taxon>
        <taxon>Laterata</taxon>
        <taxon>Lacertibaenia</taxon>
        <taxon>Lacertidae</taxon>
        <taxon>Podarcis</taxon>
    </lineage>
</organism>
<dbReference type="GO" id="GO:0004519">
    <property type="term" value="F:endonuclease activity"/>
    <property type="evidence" value="ECO:0007669"/>
    <property type="project" value="InterPro"/>
</dbReference>
<reference evidence="1" key="1">
    <citation type="submission" date="2022-12" db="EMBL/GenBank/DDBJ databases">
        <authorList>
            <person name="Alioto T."/>
            <person name="Alioto T."/>
            <person name="Gomez Garrido J."/>
        </authorList>
    </citation>
    <scope>NUCLEOTIDE SEQUENCE</scope>
</reference>
<evidence type="ECO:0000313" key="2">
    <source>
        <dbReference type="Proteomes" id="UP001178461"/>
    </source>
</evidence>
<dbReference type="Pfam" id="PF04031">
    <property type="entry name" value="Las1"/>
    <property type="match status" value="1"/>
</dbReference>
<evidence type="ECO:0008006" key="3">
    <source>
        <dbReference type="Google" id="ProtNLM"/>
    </source>
</evidence>
<dbReference type="InterPro" id="IPR007174">
    <property type="entry name" value="Las1"/>
</dbReference>